<feature type="transmembrane region" description="Helical" evidence="8">
    <location>
        <begin position="124"/>
        <end position="147"/>
    </location>
</feature>
<sequence>MWTTLNALGPVFLVIVLGIVLKRLAFPAASFWPELERLIYYFLFPAMLVARLSQANLSEVPVAPVMATVVLTLVLMSALIILTRPWLASTAASFTSVYQGGMRFNTYVGLAVVAQLYGDAEIALAAVIIAVMIPLLNVFCVLIFAFYTGDDKPSLGPTLKALSRNPLIVSCFIGIALNVMGIGLPGWSAPFAEMIARTALPLGLMAVGVGLNLMALREAHWPLLCACLLKLIVMPLVAALIATWLGLAVDQRAVVLLFMALPTASSAYILARQLGGDTDLMAAIITAQTLLAMVTLPLMLGVSYWWWG</sequence>
<feature type="transmembrane region" description="Helical" evidence="8">
    <location>
        <begin position="253"/>
        <end position="271"/>
    </location>
</feature>
<evidence type="ECO:0000256" key="7">
    <source>
        <dbReference type="ARBA" id="ARBA00023136"/>
    </source>
</evidence>
<keyword evidence="3" id="KW-0813">Transport</keyword>
<dbReference type="RefSeq" id="WP_068999676.1">
    <property type="nucleotide sequence ID" value="NZ_MDTQ01000001.1"/>
</dbReference>
<dbReference type="PANTHER" id="PTHR36838:SF4">
    <property type="entry name" value="AUXIN EFFLUX CARRIER FAMILY PROTEIN"/>
    <property type="match status" value="1"/>
</dbReference>
<dbReference type="InterPro" id="IPR004776">
    <property type="entry name" value="Mem_transp_PIN-like"/>
</dbReference>
<protein>
    <recommendedName>
        <fullName evidence="11">Transporter</fullName>
    </recommendedName>
</protein>
<proteinExistence type="inferred from homology"/>
<keyword evidence="10" id="KW-1185">Reference proteome</keyword>
<evidence type="ECO:0000256" key="6">
    <source>
        <dbReference type="ARBA" id="ARBA00022989"/>
    </source>
</evidence>
<dbReference type="GO" id="GO:0005886">
    <property type="term" value="C:plasma membrane"/>
    <property type="evidence" value="ECO:0007669"/>
    <property type="project" value="UniProtKB-SubCell"/>
</dbReference>
<keyword evidence="6 8" id="KW-1133">Transmembrane helix</keyword>
<dbReference type="Proteomes" id="UP000094291">
    <property type="component" value="Unassembled WGS sequence"/>
</dbReference>
<evidence type="ECO:0008006" key="11">
    <source>
        <dbReference type="Google" id="ProtNLM"/>
    </source>
</evidence>
<evidence type="ECO:0000256" key="5">
    <source>
        <dbReference type="ARBA" id="ARBA00022692"/>
    </source>
</evidence>
<feature type="transmembrane region" description="Helical" evidence="8">
    <location>
        <begin position="6"/>
        <end position="26"/>
    </location>
</feature>
<feature type="transmembrane region" description="Helical" evidence="8">
    <location>
        <begin position="223"/>
        <end position="247"/>
    </location>
</feature>
<gene>
    <name evidence="9" type="ORF">BFW38_15310</name>
</gene>
<reference evidence="9 10" key="1">
    <citation type="submission" date="2016-08" db="EMBL/GenBank/DDBJ databases">
        <authorList>
            <person name="Seilhamer J.J."/>
        </authorList>
    </citation>
    <scope>NUCLEOTIDE SEQUENCE [LARGE SCALE GENOMIC DNA]</scope>
    <source>
        <strain evidence="9 10">PH27A</strain>
    </source>
</reference>
<feature type="transmembrane region" description="Helical" evidence="8">
    <location>
        <begin position="63"/>
        <end position="82"/>
    </location>
</feature>
<dbReference type="PANTHER" id="PTHR36838">
    <property type="entry name" value="AUXIN EFFLUX CARRIER FAMILY PROTEIN"/>
    <property type="match status" value="1"/>
</dbReference>
<evidence type="ECO:0000256" key="3">
    <source>
        <dbReference type="ARBA" id="ARBA00022448"/>
    </source>
</evidence>
<keyword evidence="7 8" id="KW-0472">Membrane</keyword>
<comment type="subcellular location">
    <subcellularLocation>
        <location evidence="1">Cell membrane</location>
        <topology evidence="1">Multi-pass membrane protein</topology>
    </subcellularLocation>
</comment>
<name>A0A1E2VCW3_9GAMM</name>
<evidence type="ECO:0000313" key="9">
    <source>
        <dbReference type="EMBL" id="ODC04692.1"/>
    </source>
</evidence>
<keyword evidence="4" id="KW-1003">Cell membrane</keyword>
<accession>A0A1E2VCW3</accession>
<dbReference type="OrthoDB" id="9805563at2"/>
<comment type="caution">
    <text evidence="9">The sequence shown here is derived from an EMBL/GenBank/DDBJ whole genome shotgun (WGS) entry which is preliminary data.</text>
</comment>
<dbReference type="Gene3D" id="1.20.1530.20">
    <property type="match status" value="1"/>
</dbReference>
<dbReference type="InterPro" id="IPR038770">
    <property type="entry name" value="Na+/solute_symporter_sf"/>
</dbReference>
<feature type="transmembrane region" description="Helical" evidence="8">
    <location>
        <begin position="167"/>
        <end position="188"/>
    </location>
</feature>
<evidence type="ECO:0000256" key="8">
    <source>
        <dbReference type="SAM" id="Phobius"/>
    </source>
</evidence>
<dbReference type="Pfam" id="PF03547">
    <property type="entry name" value="Mem_trans"/>
    <property type="match status" value="1"/>
</dbReference>
<dbReference type="STRING" id="197479.BFW38_15310"/>
<organism evidence="9 10">
    <name type="scientific">Terasakiispira papahanaumokuakeensis</name>
    <dbReference type="NCBI Taxonomy" id="197479"/>
    <lineage>
        <taxon>Bacteria</taxon>
        <taxon>Pseudomonadati</taxon>
        <taxon>Pseudomonadota</taxon>
        <taxon>Gammaproteobacteria</taxon>
        <taxon>Oceanospirillales</taxon>
        <taxon>Terasakiispira</taxon>
    </lineage>
</organism>
<keyword evidence="5 8" id="KW-0812">Transmembrane</keyword>
<feature type="transmembrane region" description="Helical" evidence="8">
    <location>
        <begin position="194"/>
        <end position="216"/>
    </location>
</feature>
<evidence type="ECO:0000256" key="4">
    <source>
        <dbReference type="ARBA" id="ARBA00022475"/>
    </source>
</evidence>
<evidence type="ECO:0000256" key="2">
    <source>
        <dbReference type="ARBA" id="ARBA00010145"/>
    </source>
</evidence>
<feature type="transmembrane region" description="Helical" evidence="8">
    <location>
        <begin position="283"/>
        <end position="307"/>
    </location>
</feature>
<feature type="transmembrane region" description="Helical" evidence="8">
    <location>
        <begin position="38"/>
        <end position="57"/>
    </location>
</feature>
<dbReference type="AlphaFoldDB" id="A0A1E2VCW3"/>
<evidence type="ECO:0000256" key="1">
    <source>
        <dbReference type="ARBA" id="ARBA00004651"/>
    </source>
</evidence>
<evidence type="ECO:0000313" key="10">
    <source>
        <dbReference type="Proteomes" id="UP000094291"/>
    </source>
</evidence>
<dbReference type="GO" id="GO:0055085">
    <property type="term" value="P:transmembrane transport"/>
    <property type="evidence" value="ECO:0007669"/>
    <property type="project" value="InterPro"/>
</dbReference>
<comment type="similarity">
    <text evidence="2">Belongs to the auxin efflux carrier (TC 2.A.69) family.</text>
</comment>
<dbReference type="EMBL" id="MDTQ01000001">
    <property type="protein sequence ID" value="ODC04692.1"/>
    <property type="molecule type" value="Genomic_DNA"/>
</dbReference>